<accession>A0A1X9MGS3</accession>
<evidence type="ECO:0000256" key="2">
    <source>
        <dbReference type="SAM" id="SignalP"/>
    </source>
</evidence>
<dbReference type="Proteomes" id="UP000193006">
    <property type="component" value="Chromosome"/>
</dbReference>
<dbReference type="InterPro" id="IPR019079">
    <property type="entry name" value="Capsule_synth_CapA"/>
</dbReference>
<dbReference type="PANTHER" id="PTHR33393:SF12">
    <property type="entry name" value="CAPSULE BIOSYNTHESIS PROTEIN CAPA"/>
    <property type="match status" value="1"/>
</dbReference>
<dbReference type="RefSeq" id="WP_066154675.1">
    <property type="nucleotide sequence ID" value="NZ_CP020814.1"/>
</dbReference>
<dbReference type="AlphaFoldDB" id="A0A1X9MGS3"/>
<keyword evidence="2" id="KW-0732">Signal</keyword>
<organism evidence="4 5">
    <name type="scientific">Halalkalibacter krulwichiae</name>
    <dbReference type="NCBI Taxonomy" id="199441"/>
    <lineage>
        <taxon>Bacteria</taxon>
        <taxon>Bacillati</taxon>
        <taxon>Bacillota</taxon>
        <taxon>Bacilli</taxon>
        <taxon>Bacillales</taxon>
        <taxon>Bacillaceae</taxon>
        <taxon>Halalkalibacter</taxon>
    </lineage>
</organism>
<evidence type="ECO:0000256" key="1">
    <source>
        <dbReference type="ARBA" id="ARBA00005662"/>
    </source>
</evidence>
<name>A0A1X9MGS3_9BACI</name>
<evidence type="ECO:0000313" key="4">
    <source>
        <dbReference type="EMBL" id="ARK32665.1"/>
    </source>
</evidence>
<dbReference type="SUPFAM" id="SSF56300">
    <property type="entry name" value="Metallo-dependent phosphatases"/>
    <property type="match status" value="1"/>
</dbReference>
<dbReference type="InterPro" id="IPR029052">
    <property type="entry name" value="Metallo-depent_PP-like"/>
</dbReference>
<feature type="signal peptide" evidence="2">
    <location>
        <begin position="1"/>
        <end position="19"/>
    </location>
</feature>
<evidence type="ECO:0000259" key="3">
    <source>
        <dbReference type="SMART" id="SM00854"/>
    </source>
</evidence>
<dbReference type="Pfam" id="PF09587">
    <property type="entry name" value="PGA_cap"/>
    <property type="match status" value="1"/>
</dbReference>
<dbReference type="InterPro" id="IPR052169">
    <property type="entry name" value="CW_Biosynth-Accessory"/>
</dbReference>
<dbReference type="EMBL" id="CP020814">
    <property type="protein sequence ID" value="ARK32665.1"/>
    <property type="molecule type" value="Genomic_DNA"/>
</dbReference>
<sequence length="370" mass="41603">MRNYLFIIFIFLLIGCQQALEDDPDPLNVKAAKDKHVSMSTKEMEEEVTITVGAIGDVLLHERVYDLAVTDAGYDFMPMLKPVQVLLEAPDFMMANQESMPGGVEIGLSTYPAFNSPQEIVRNLQALGIDMVVGANNHTIDRGPQAVMSALDFYDEIQMEYVGVYRDREDRKRDRIVSVNDVTIGILAYTYGTNGIALPVGHEDIVALIDKERMKSDVERLREKVDVVIVHMHWGAEYEREPNQEQRQLAQLLSEAGADIIFGHHPHVLQPIDVIKQESGHETTVFYSLGNFLSGQDFNYTDVGGVATIDITKNIRGDQTVQIHSPEIEPTIVVKEENLYKVYPFSEIETPAISGSSFEEIKSHTKKYVQ</sequence>
<keyword evidence="5" id="KW-1185">Reference proteome</keyword>
<protein>
    <submittedName>
        <fullName evidence="4">Capsule biosynthesis protein CapA</fullName>
    </submittedName>
</protein>
<dbReference type="KEGG" id="bkw:BkAM31D_23980"/>
<dbReference type="STRING" id="199441.BkAM31D_23980"/>
<feature type="domain" description="Capsule synthesis protein CapA" evidence="3">
    <location>
        <begin position="51"/>
        <end position="296"/>
    </location>
</feature>
<gene>
    <name evidence="4" type="primary">capA_4</name>
    <name evidence="4" type="ORF">BkAM31D_23980</name>
</gene>
<dbReference type="SMART" id="SM00854">
    <property type="entry name" value="PGA_cap"/>
    <property type="match status" value="1"/>
</dbReference>
<proteinExistence type="inferred from homology"/>
<evidence type="ECO:0000313" key="5">
    <source>
        <dbReference type="Proteomes" id="UP000193006"/>
    </source>
</evidence>
<comment type="similarity">
    <text evidence="1">Belongs to the CapA family.</text>
</comment>
<dbReference type="PANTHER" id="PTHR33393">
    <property type="entry name" value="POLYGLUTAMINE SYNTHESIS ACCESSORY PROTEIN RV0574C-RELATED"/>
    <property type="match status" value="1"/>
</dbReference>
<reference evidence="4 5" key="1">
    <citation type="submission" date="2017-04" db="EMBL/GenBank/DDBJ databases">
        <title>Bacillus krulwichiae AM31D Genome sequencing and assembly.</title>
        <authorList>
            <person name="Krulwich T.A."/>
            <person name="Anastor L."/>
            <person name="Ehrlich R."/>
            <person name="Ehrlich G.D."/>
            <person name="Janto B."/>
        </authorList>
    </citation>
    <scope>NUCLEOTIDE SEQUENCE [LARGE SCALE GENOMIC DNA]</scope>
    <source>
        <strain evidence="4 5">AM31D</strain>
    </source>
</reference>
<dbReference type="PROSITE" id="PS51257">
    <property type="entry name" value="PROKAR_LIPOPROTEIN"/>
    <property type="match status" value="1"/>
</dbReference>
<feature type="chain" id="PRO_5038661224" evidence="2">
    <location>
        <begin position="20"/>
        <end position="370"/>
    </location>
</feature>
<dbReference type="Gene3D" id="3.60.21.10">
    <property type="match status" value="1"/>
</dbReference>
<dbReference type="CDD" id="cd07381">
    <property type="entry name" value="MPP_CapA"/>
    <property type="match status" value="1"/>
</dbReference>